<dbReference type="EMBL" id="JADEXF010000991">
    <property type="protein sequence ID" value="MBE9107791.1"/>
    <property type="molecule type" value="Genomic_DNA"/>
</dbReference>
<proteinExistence type="predicted"/>
<evidence type="ECO:0000313" key="2">
    <source>
        <dbReference type="EMBL" id="MBE9107791.1"/>
    </source>
</evidence>
<accession>A0ABR9U568</accession>
<keyword evidence="3" id="KW-1185">Reference proteome</keyword>
<protein>
    <submittedName>
        <fullName evidence="2">Uncharacterized protein</fullName>
    </submittedName>
</protein>
<reference evidence="2 3" key="1">
    <citation type="submission" date="2020-10" db="EMBL/GenBank/DDBJ databases">
        <authorList>
            <person name="Castelo-Branco R."/>
            <person name="Eusebio N."/>
            <person name="Adriana R."/>
            <person name="Vieira A."/>
            <person name="Brugerolle De Fraissinette N."/>
            <person name="Rezende De Castro R."/>
            <person name="Schneider M.P."/>
            <person name="Vasconcelos V."/>
            <person name="Leao P.N."/>
        </authorList>
    </citation>
    <scope>NUCLEOTIDE SEQUENCE [LARGE SCALE GENOMIC DNA]</scope>
    <source>
        <strain evidence="2 3">LEGE 07299</strain>
    </source>
</reference>
<feature type="region of interest" description="Disordered" evidence="1">
    <location>
        <begin position="189"/>
        <end position="210"/>
    </location>
</feature>
<comment type="caution">
    <text evidence="2">The sequence shown here is derived from an EMBL/GenBank/DDBJ whole genome shotgun (WGS) entry which is preliminary data.</text>
</comment>
<evidence type="ECO:0000313" key="3">
    <source>
        <dbReference type="Proteomes" id="UP000647836"/>
    </source>
</evidence>
<sequence length="210" mass="21720">MQGQYQQPPMQGQYQQPSAATSFICGRVGADPATLVQANGRILSSPLIVWQTASNDMSPQQRCQMVSQRMTATVAQNGGKLSNLLLTTGKVNGFSVICFVNATESCNPNNVIMTLLRGENARNPGNVLARIVRFGQRASGPNVVESAGFTGSVGGEEEIIPTAVGLEEAVNQLANESGGMPAAPNPGNYTAPNPGNYTPVPGAGTGGGSI</sequence>
<organism evidence="2 3">
    <name type="scientific">Nostoc cf. edaphicum LEGE 07299</name>
    <dbReference type="NCBI Taxonomy" id="2777974"/>
    <lineage>
        <taxon>Bacteria</taxon>
        <taxon>Bacillati</taxon>
        <taxon>Cyanobacteriota</taxon>
        <taxon>Cyanophyceae</taxon>
        <taxon>Nostocales</taxon>
        <taxon>Nostocaceae</taxon>
        <taxon>Nostoc</taxon>
    </lineage>
</organism>
<name>A0ABR9U568_9NOSO</name>
<dbReference type="Proteomes" id="UP000647836">
    <property type="component" value="Unassembled WGS sequence"/>
</dbReference>
<evidence type="ECO:0000256" key="1">
    <source>
        <dbReference type="SAM" id="MobiDB-lite"/>
    </source>
</evidence>
<dbReference type="InterPro" id="IPR025478">
    <property type="entry name" value="COP23"/>
</dbReference>
<gene>
    <name evidence="2" type="ORF">IQ229_23520</name>
</gene>
<dbReference type="Pfam" id="PF14218">
    <property type="entry name" value="COP23"/>
    <property type="match status" value="1"/>
</dbReference>